<dbReference type="GO" id="GO:0031080">
    <property type="term" value="C:nuclear pore outer ring"/>
    <property type="evidence" value="ECO:0007669"/>
    <property type="project" value="TreeGrafter"/>
</dbReference>
<reference evidence="12" key="1">
    <citation type="submission" date="2025-08" db="UniProtKB">
        <authorList>
            <consortium name="RefSeq"/>
        </authorList>
    </citation>
    <scope>IDENTIFICATION</scope>
</reference>
<sequence length="1156" mass="127544">MYTPRSGSSKGKYTPFSTGRVSRIGGTASSQTRRSGAGIFGGTAAASRRSPFPGTRSPAFGNRSFLQTSVIAETAQYTVENYGSSVPVLITEALAMADRSASMSVRINPSGWACVVCGRRLFVWRYKHTFAKATFCKELALPPSELSHKAELVCLIPASPDSQTVSVMAASPEGIIRYWPSIASEGAYAESSADLNGEECFSLTQFEPYGCILATTTNQLLLLSLAESSTQNAVSCHPLKPSQGVLARVSSLFFGSQRPQSSSTLQRVLSAGQEDDQGVLYVLQEDILQKWLVAEPGSEKVVFEVQLGNMIKKGFARQLSCSSLDSLRVWMLDLQIISESILLLVAATDSSRPSPILHYALVLIPLVSASGGGPDQISSFKMMSLTAAYQVSEEESLLDYRLLVASPSGTACHVYSRKIVICCSGVTENSCCFDNVDFSQPGNSILGAGNCEGTTLFFSTNYGLVTVTATQAEPSVLQDVSLAEQSLRLDQSSILGSPAPPPQDISSLGEDKTKGLKAAFLHACRQNLSQAEAIVEELFPSSAPSSLETGSSIDATVAKLSQEVIDDFPASDPRWAESIPQDSASTTTSLILLHQLEDKMKAHDHLLSFLKNVGIWDRLHSVIIRESPLLTHLLLCEHAEKLAAAMALRSHHTMFPNLVDGAISKVLQKRGQTHTPAGLTPQDVFYREVSGIHEIIENLVEQEKDILSTELTPSDIVSMIKNINTILQGMLKEAWHLRQSRALIYQSDSGPASNPTIQYIPWTASAGPKGIRSLLVQQHRITLEQGIPNSEDVQSRGALYQQVMELTDLILEGYVTQLESVGLSSGKDSVEYEELEQKYHQERHALIMPLLEQGQYERAASLAEKYCDFGILVSLCEVTSNEERLQRYMNQFATKGFSDFVFKYYMDKGKRGKLLSQRFTQHAELSEFLQAHDHLSWLHYVQVKDYSKAQETLKRLSAKETLSLAKKKTLLSLSKLTALACEEVPEAELEDINSELDVILNQELLPKELVEKMELYNNEGDLPVIDPEQLIWLYISEKNTEANEFDFKKALDLLQYVPKDDDPKIDLLRLSIWSKAILKDDWSADRGTGVDPLEHYENTVFFRIARLILESGADLEYYLPDVDALLASDELQPLQGNANFQFIVRAGYEQMERIVG</sequence>
<keyword evidence="3" id="KW-0813">Transport</keyword>
<dbReference type="Pfam" id="PF03177">
    <property type="entry name" value="Nucleoporin_C"/>
    <property type="match status" value="1"/>
</dbReference>
<keyword evidence="7" id="KW-0539">Nucleus</keyword>
<dbReference type="RefSeq" id="XP_022083152.1">
    <property type="nucleotide sequence ID" value="XM_022227460.1"/>
</dbReference>
<feature type="region of interest" description="Disordered" evidence="8">
    <location>
        <begin position="1"/>
        <end position="54"/>
    </location>
</feature>
<dbReference type="Gene3D" id="2.130.10.10">
    <property type="entry name" value="YVTN repeat-like/Quinoprotein amine dehydrogenase"/>
    <property type="match status" value="1"/>
</dbReference>
<dbReference type="Pfam" id="PF08801">
    <property type="entry name" value="Nucleoporin_N"/>
    <property type="match status" value="1"/>
</dbReference>
<dbReference type="GeneID" id="110975204"/>
<comment type="similarity">
    <text evidence="2">Belongs to the nucleoporin Nup133 family.</text>
</comment>
<evidence type="ECO:0000313" key="12">
    <source>
        <dbReference type="RefSeq" id="XP_022083152.1"/>
    </source>
</evidence>
<dbReference type="GO" id="GO:0006606">
    <property type="term" value="P:protein import into nucleus"/>
    <property type="evidence" value="ECO:0007669"/>
    <property type="project" value="TreeGrafter"/>
</dbReference>
<feature type="domain" description="Nucleoporin Nup133/Nup155-like N-terminal" evidence="10">
    <location>
        <begin position="74"/>
        <end position="426"/>
    </location>
</feature>
<keyword evidence="5" id="KW-0653">Protein transport</keyword>
<keyword evidence="11" id="KW-1185">Reference proteome</keyword>
<dbReference type="GO" id="GO:0000972">
    <property type="term" value="P:transcription-dependent tethering of RNA polymerase II gene DNA at nuclear periphery"/>
    <property type="evidence" value="ECO:0007669"/>
    <property type="project" value="TreeGrafter"/>
</dbReference>
<dbReference type="InterPro" id="IPR015943">
    <property type="entry name" value="WD40/YVTN_repeat-like_dom_sf"/>
</dbReference>
<name>A0A8B7XSH4_ACAPL</name>
<dbReference type="GO" id="GO:0016973">
    <property type="term" value="P:poly(A)+ mRNA export from nucleus"/>
    <property type="evidence" value="ECO:0007669"/>
    <property type="project" value="TreeGrafter"/>
</dbReference>
<evidence type="ECO:0000256" key="6">
    <source>
        <dbReference type="ARBA" id="ARBA00023010"/>
    </source>
</evidence>
<evidence type="ECO:0000256" key="8">
    <source>
        <dbReference type="SAM" id="MobiDB-lite"/>
    </source>
</evidence>
<comment type="subcellular location">
    <subcellularLocation>
        <location evidence="1">Nucleus envelope</location>
    </subcellularLocation>
</comment>
<dbReference type="InterPro" id="IPR014908">
    <property type="entry name" value="Nucleoporin_Nup133/Nup155_N"/>
</dbReference>
<evidence type="ECO:0000256" key="1">
    <source>
        <dbReference type="ARBA" id="ARBA00004259"/>
    </source>
</evidence>
<dbReference type="Gene3D" id="1.20.58.1380">
    <property type="match status" value="1"/>
</dbReference>
<feature type="domain" description="Nucleoporin Nup133/Nup155-like C-terminal" evidence="9">
    <location>
        <begin position="831"/>
        <end position="1012"/>
    </location>
</feature>
<evidence type="ECO:0000256" key="3">
    <source>
        <dbReference type="ARBA" id="ARBA00022448"/>
    </source>
</evidence>
<keyword evidence="4" id="KW-0509">mRNA transport</keyword>
<proteinExistence type="inferred from homology"/>
<dbReference type="CTD" id="55746"/>
<evidence type="ECO:0000259" key="9">
    <source>
        <dbReference type="Pfam" id="PF03177"/>
    </source>
</evidence>
<evidence type="ECO:0000313" key="11">
    <source>
        <dbReference type="Proteomes" id="UP000694845"/>
    </source>
</evidence>
<evidence type="ECO:0000256" key="7">
    <source>
        <dbReference type="ARBA" id="ARBA00023242"/>
    </source>
</evidence>
<protein>
    <submittedName>
        <fullName evidence="12">Nuclear pore complex protein Nup133-like isoform X1</fullName>
    </submittedName>
</protein>
<dbReference type="PANTHER" id="PTHR13405:SF11">
    <property type="entry name" value="NUCLEAR PORE COMPLEX PROTEIN NUP133"/>
    <property type="match status" value="1"/>
</dbReference>
<evidence type="ECO:0000259" key="10">
    <source>
        <dbReference type="Pfam" id="PF08801"/>
    </source>
</evidence>
<dbReference type="PANTHER" id="PTHR13405">
    <property type="entry name" value="NUCLEAR PORE COMPLEX PROTEIN NUP133"/>
    <property type="match status" value="1"/>
</dbReference>
<dbReference type="OrthoDB" id="103454at2759"/>
<dbReference type="AlphaFoldDB" id="A0A8B7XSH4"/>
<dbReference type="InterPro" id="IPR037624">
    <property type="entry name" value="Nup133-like"/>
</dbReference>
<dbReference type="GO" id="GO:0017056">
    <property type="term" value="F:structural constituent of nuclear pore"/>
    <property type="evidence" value="ECO:0007669"/>
    <property type="project" value="InterPro"/>
</dbReference>
<gene>
    <name evidence="12" type="primary">LOC110975204</name>
</gene>
<dbReference type="InterPro" id="IPR007187">
    <property type="entry name" value="Nucleoporin_Nup133/Nup155_C"/>
</dbReference>
<dbReference type="OMA" id="TRKYEEY"/>
<dbReference type="KEGG" id="aplc:110975204"/>
<keyword evidence="6" id="KW-0811">Translocation</keyword>
<dbReference type="Gene3D" id="1.25.40.700">
    <property type="match status" value="1"/>
</dbReference>
<evidence type="ECO:0000256" key="2">
    <source>
        <dbReference type="ARBA" id="ARBA00005569"/>
    </source>
</evidence>
<evidence type="ECO:0000256" key="4">
    <source>
        <dbReference type="ARBA" id="ARBA00022816"/>
    </source>
</evidence>
<dbReference type="Proteomes" id="UP000694845">
    <property type="component" value="Unplaced"/>
</dbReference>
<organism evidence="11 12">
    <name type="scientific">Acanthaster planci</name>
    <name type="common">Crown-of-thorns starfish</name>
    <dbReference type="NCBI Taxonomy" id="133434"/>
    <lineage>
        <taxon>Eukaryota</taxon>
        <taxon>Metazoa</taxon>
        <taxon>Echinodermata</taxon>
        <taxon>Eleutherozoa</taxon>
        <taxon>Asterozoa</taxon>
        <taxon>Asteroidea</taxon>
        <taxon>Valvatacea</taxon>
        <taxon>Valvatida</taxon>
        <taxon>Acanthasteridae</taxon>
        <taxon>Acanthaster</taxon>
    </lineage>
</organism>
<evidence type="ECO:0000256" key="5">
    <source>
        <dbReference type="ARBA" id="ARBA00022927"/>
    </source>
</evidence>
<feature type="compositionally biased region" description="Polar residues" evidence="8">
    <location>
        <begin position="1"/>
        <end position="20"/>
    </location>
</feature>
<dbReference type="SUPFAM" id="SSF117289">
    <property type="entry name" value="Nucleoporin domain"/>
    <property type="match status" value="1"/>
</dbReference>
<accession>A0A8B7XSH4</accession>